<reference evidence="2 3" key="1">
    <citation type="journal article" date="2012" name="Genet. Mol. Biol.">
        <title>Analysis of 16S rRNA and mxaF genes revealing insights into Methylobacterium niche-specific plant association.</title>
        <authorList>
            <person name="Dourado M.N."/>
            <person name="Andreote F.D."/>
            <person name="Dini-Andreote F."/>
            <person name="Conti R."/>
            <person name="Araujo J.M."/>
            <person name="Araujo W.L."/>
        </authorList>
    </citation>
    <scope>NUCLEOTIDE SEQUENCE [LARGE SCALE GENOMIC DNA]</scope>
    <source>
        <strain evidence="2 3">SR1.6/6</strain>
    </source>
</reference>
<organism evidence="2 3">
    <name type="scientific">Methylobacterium mesophilicum SR1.6/6</name>
    <dbReference type="NCBI Taxonomy" id="908290"/>
    <lineage>
        <taxon>Bacteria</taxon>
        <taxon>Pseudomonadati</taxon>
        <taxon>Pseudomonadota</taxon>
        <taxon>Alphaproteobacteria</taxon>
        <taxon>Hyphomicrobiales</taxon>
        <taxon>Methylobacteriaceae</taxon>
        <taxon>Methylobacterium</taxon>
    </lineage>
</organism>
<accession>A0A6B9FT57</accession>
<reference evidence="2 3" key="2">
    <citation type="journal article" date="2013" name="Genome Announc.">
        <title>Draft Genome Sequence of Methylobacterium mesophilicum Strain SR1.6/6, Isolated from Citrus sinensis.</title>
        <authorList>
            <person name="Marinho Almeida D."/>
            <person name="Dini-Andreote F."/>
            <person name="Camargo Neves A.A."/>
            <person name="Juca Ramos R.T."/>
            <person name="Andreote F.D."/>
            <person name="Carneiro A.R."/>
            <person name="Oliveira de Souza Lima A."/>
            <person name="Caracciolo Gomes de Sa P.H."/>
            <person name="Ribeiro Barbosa M.S."/>
            <person name="Araujo W.L."/>
            <person name="Silva A."/>
        </authorList>
    </citation>
    <scope>NUCLEOTIDE SEQUENCE [LARGE SCALE GENOMIC DNA]</scope>
    <source>
        <strain evidence="2 3">SR1.6/6</strain>
    </source>
</reference>
<dbReference type="RefSeq" id="WP_158169135.1">
    <property type="nucleotide sequence ID" value="NZ_CP043538.1"/>
</dbReference>
<feature type="region of interest" description="Disordered" evidence="1">
    <location>
        <begin position="53"/>
        <end position="78"/>
    </location>
</feature>
<dbReference type="EMBL" id="CP043538">
    <property type="protein sequence ID" value="QGY04926.1"/>
    <property type="molecule type" value="Genomic_DNA"/>
</dbReference>
<gene>
    <name evidence="2" type="ORF">MMSR116_25780</name>
</gene>
<dbReference type="KEGG" id="mmes:MMSR116_25780"/>
<evidence type="ECO:0000313" key="2">
    <source>
        <dbReference type="EMBL" id="QGY04926.1"/>
    </source>
</evidence>
<dbReference type="AlphaFoldDB" id="A0A6B9FT57"/>
<feature type="compositionally biased region" description="Basic and acidic residues" evidence="1">
    <location>
        <begin position="55"/>
        <end position="66"/>
    </location>
</feature>
<sequence length="90" mass="10317">MASSQRRPIGGRFAAFEAEQDEIRLAVERQARRAPIARRDFAAWPPDPYALRNPDGLDRYERDVADRPPVSRRRVTSAETGGVLRWLEEP</sequence>
<evidence type="ECO:0000313" key="3">
    <source>
        <dbReference type="Proteomes" id="UP000012488"/>
    </source>
</evidence>
<protein>
    <submittedName>
        <fullName evidence="2">Uncharacterized protein</fullName>
    </submittedName>
</protein>
<evidence type="ECO:0000256" key="1">
    <source>
        <dbReference type="SAM" id="MobiDB-lite"/>
    </source>
</evidence>
<proteinExistence type="predicted"/>
<name>A0A6B9FT57_9HYPH</name>
<dbReference type="Proteomes" id="UP000012488">
    <property type="component" value="Chromosome"/>
</dbReference>